<reference evidence="7" key="1">
    <citation type="submission" date="2017-01" db="EMBL/GenBank/DDBJ databases">
        <title>Gardnerella vaginalis bacteremia associated with severe acute encephalopathy in a young female patient: Case Report and characterization of the isolate.</title>
        <authorList>
            <person name="Tankovic J."/>
            <person name="Timinskas A."/>
            <person name="Zilnyte M."/>
            <person name="Janulaitiene M."/>
            <person name="Zvirbliene A."/>
            <person name="Pleckaityte M."/>
        </authorList>
    </citation>
    <scope>NUCLEOTIDE SEQUENCE [LARGE SCALE GENOMIC DNA]</scope>
    <source>
        <strain evidence="7">GV37</strain>
    </source>
</reference>
<proteinExistence type="inferred from homology"/>
<evidence type="ECO:0000313" key="8">
    <source>
        <dbReference type="Proteomes" id="UP000235293"/>
    </source>
</evidence>
<feature type="compositionally biased region" description="Basic and acidic residues" evidence="3">
    <location>
        <begin position="383"/>
        <end position="392"/>
    </location>
</feature>
<dbReference type="PANTHER" id="PTHR30023:SF0">
    <property type="entry name" value="PENICILLIN-SENSITIVE CARBOXYPEPTIDASE A"/>
    <property type="match status" value="1"/>
</dbReference>
<evidence type="ECO:0000256" key="1">
    <source>
        <dbReference type="ARBA" id="ARBA00006096"/>
    </source>
</evidence>
<reference evidence="6 8" key="3">
    <citation type="submission" date="2017-09" db="EMBL/GenBank/DDBJ databases">
        <title>Bacterial strain isolated from the female urinary microbiota.</title>
        <authorList>
            <person name="Thomas-White K."/>
            <person name="Kumar N."/>
            <person name="Forster S."/>
            <person name="Putonti C."/>
            <person name="Lawley T."/>
            <person name="Wolfe A.J."/>
        </authorList>
    </citation>
    <scope>NUCLEOTIDE SEQUENCE [LARGE SCALE GENOMIC DNA]</scope>
    <source>
        <strain evidence="6 8">UMB0411</strain>
    </source>
</reference>
<dbReference type="EMBL" id="CP019058">
    <property type="protein sequence ID" value="APW19134.1"/>
    <property type="molecule type" value="Genomic_DNA"/>
</dbReference>
<gene>
    <name evidence="5" type="ORF">BVL65_06310</name>
    <name evidence="6" type="ORF">CJ213_05470</name>
</gene>
<keyword evidence="2" id="KW-0378">Hydrolase</keyword>
<sequence>MESNKGLNDALNIPNASTPAQSGEPNKSIEPKPSSEKKLSSESKSSSEIKPSSAQKKSKYAAMVLRSQYPSRWRLLIAFIAVIVSAAIIFTYFLLDVYDILPGPLTLRKQHYAVTVSSPKSLLRVKSLAKGVTYGKEINHSQAQKLINELVSDASMSSSTSAVIMDANGRVVASHEPNALREPASTLKTLTASVASRTLDMGSTLDTQVFLLPKTGGIPERASSTNARKLVLRGNGDMLLGVGENDWHHVNGRAGLTTLARRTANALKLENIHTVSLAVDDSLFGAKRAPDLIYETDVERRFYAQTSSLAIDDARQRDLSVQGVDADAMTDFPLSDPHPALSVGHVFAKLLSKQGIVISNYSNKTASDEKKSGSGSSADDPSENNKDSENENKSAQSENLVIPVSETQSLISSNSRLIAQVSSAPLNEIMAYTLRISDNTLAEEFGRLTALATHKSNSPEGAVQAVKEGLRKLNIDIRGLHMSDCSGLSPKSRLRATTLAQVQVLNIKADSGGAAAAEGLSLPGLVGTARKRLADESSAGMLRVKTGSLSEVTSMVGNVSRKNGGVLTFAVVANQPADIWGAFVAINKFMAELPKL</sequence>
<evidence type="ECO:0000313" key="7">
    <source>
        <dbReference type="Proteomes" id="UP000186260"/>
    </source>
</evidence>
<dbReference type="AlphaFoldDB" id="A0A9X7FG29"/>
<feature type="transmembrane region" description="Helical" evidence="4">
    <location>
        <begin position="75"/>
        <end position="95"/>
    </location>
</feature>
<feature type="compositionally biased region" description="Basic and acidic residues" evidence="3">
    <location>
        <begin position="27"/>
        <end position="47"/>
    </location>
</feature>
<dbReference type="GO" id="GO:0000270">
    <property type="term" value="P:peptidoglycan metabolic process"/>
    <property type="evidence" value="ECO:0007669"/>
    <property type="project" value="TreeGrafter"/>
</dbReference>
<organism evidence="6 8">
    <name type="scientific">Gardnerella swidsinskii</name>
    <dbReference type="NCBI Taxonomy" id="2792979"/>
    <lineage>
        <taxon>Bacteria</taxon>
        <taxon>Bacillati</taxon>
        <taxon>Actinomycetota</taxon>
        <taxon>Actinomycetes</taxon>
        <taxon>Bifidobacteriales</taxon>
        <taxon>Bifidobacteriaceae</taxon>
        <taxon>Gardnerella</taxon>
    </lineage>
</organism>
<evidence type="ECO:0000256" key="3">
    <source>
        <dbReference type="SAM" id="MobiDB-lite"/>
    </source>
</evidence>
<reference evidence="5" key="4">
    <citation type="journal article" date="2021" name="Pathogens">
        <title>Discrimination of Gardnerella Species by Combining MALDI-TOF Protein Profile, Chaperonin cpn60 Sequences, and Phenotypic Characteristics.</title>
        <authorList>
            <person name="Bulavaite A."/>
            <person name="Maier T."/>
            <person name="Pleckaityte M."/>
        </authorList>
    </citation>
    <scope>NUCLEOTIDE SEQUENCE</scope>
    <source>
        <strain evidence="5">GV37</strain>
    </source>
</reference>
<reference evidence="5" key="2">
    <citation type="submission" date="2017-01" db="EMBL/GenBank/DDBJ databases">
        <authorList>
            <person name="Timinskas A."/>
        </authorList>
    </citation>
    <scope>NUCLEOTIDE SEQUENCE</scope>
    <source>
        <strain evidence="5">GV37</strain>
    </source>
</reference>
<keyword evidence="4" id="KW-0812">Transmembrane</keyword>
<feature type="region of interest" description="Disordered" evidence="3">
    <location>
        <begin position="1"/>
        <end position="53"/>
    </location>
</feature>
<protein>
    <submittedName>
        <fullName evidence="6">Peptidase M15</fullName>
    </submittedName>
</protein>
<dbReference type="PANTHER" id="PTHR30023">
    <property type="entry name" value="D-ALANYL-D-ALANINE CARBOXYPEPTIDASE"/>
    <property type="match status" value="1"/>
</dbReference>
<dbReference type="RefSeq" id="WP_004108576.1">
    <property type="nucleotide sequence ID" value="NZ_CP019058.1"/>
</dbReference>
<comment type="similarity">
    <text evidence="1">Belongs to the peptidase S13 family.</text>
</comment>
<feature type="compositionally biased region" description="Polar residues" evidence="3">
    <location>
        <begin position="14"/>
        <end position="25"/>
    </location>
</feature>
<evidence type="ECO:0000256" key="2">
    <source>
        <dbReference type="ARBA" id="ARBA00022801"/>
    </source>
</evidence>
<feature type="region of interest" description="Disordered" evidence="3">
    <location>
        <begin position="364"/>
        <end position="400"/>
    </location>
</feature>
<evidence type="ECO:0000313" key="5">
    <source>
        <dbReference type="EMBL" id="APW19134.1"/>
    </source>
</evidence>
<dbReference type="PRINTS" id="PR00922">
    <property type="entry name" value="DADACBPTASE3"/>
</dbReference>
<keyword evidence="4" id="KW-0472">Membrane</keyword>
<dbReference type="Proteomes" id="UP000235293">
    <property type="component" value="Unassembled WGS sequence"/>
</dbReference>
<dbReference type="GO" id="GO:0006508">
    <property type="term" value="P:proteolysis"/>
    <property type="evidence" value="ECO:0007669"/>
    <property type="project" value="InterPro"/>
</dbReference>
<dbReference type="InterPro" id="IPR000667">
    <property type="entry name" value="Peptidase_S13"/>
</dbReference>
<evidence type="ECO:0000256" key="4">
    <source>
        <dbReference type="SAM" id="Phobius"/>
    </source>
</evidence>
<dbReference type="SUPFAM" id="SSF56601">
    <property type="entry name" value="beta-lactamase/transpeptidase-like"/>
    <property type="match status" value="1"/>
</dbReference>
<accession>A0A9X7FG29</accession>
<evidence type="ECO:0000313" key="6">
    <source>
        <dbReference type="EMBL" id="PMC55514.1"/>
    </source>
</evidence>
<dbReference type="EMBL" id="PNGY01000001">
    <property type="protein sequence ID" value="PMC55514.1"/>
    <property type="molecule type" value="Genomic_DNA"/>
</dbReference>
<dbReference type="Proteomes" id="UP000186260">
    <property type="component" value="Chromosome"/>
</dbReference>
<keyword evidence="7" id="KW-1185">Reference proteome</keyword>
<name>A0A9X7FG29_9BIFI</name>
<dbReference type="InterPro" id="IPR012338">
    <property type="entry name" value="Beta-lactam/transpept-like"/>
</dbReference>
<dbReference type="Gene3D" id="3.40.710.10">
    <property type="entry name" value="DD-peptidase/beta-lactamase superfamily"/>
    <property type="match status" value="2"/>
</dbReference>
<keyword evidence="4" id="KW-1133">Transmembrane helix</keyword>
<dbReference type="GO" id="GO:0004185">
    <property type="term" value="F:serine-type carboxypeptidase activity"/>
    <property type="evidence" value="ECO:0007669"/>
    <property type="project" value="InterPro"/>
</dbReference>
<dbReference type="Pfam" id="PF02113">
    <property type="entry name" value="Peptidase_S13"/>
    <property type="match status" value="2"/>
</dbReference>